<feature type="region of interest" description="Disordered" evidence="1">
    <location>
        <begin position="1"/>
        <end position="121"/>
    </location>
</feature>
<feature type="compositionally biased region" description="Basic and acidic residues" evidence="1">
    <location>
        <begin position="56"/>
        <end position="72"/>
    </location>
</feature>
<name>A0A8T8WYI4_ASPJA</name>
<feature type="compositionally biased region" description="Acidic residues" evidence="1">
    <location>
        <begin position="95"/>
        <end position="121"/>
    </location>
</feature>
<dbReference type="RefSeq" id="XP_025526830.1">
    <property type="nucleotide sequence ID" value="XM_025677186.1"/>
</dbReference>
<accession>A0A8T8WYI4</accession>
<evidence type="ECO:0000313" key="3">
    <source>
        <dbReference type="Proteomes" id="UP000249497"/>
    </source>
</evidence>
<evidence type="ECO:0000256" key="1">
    <source>
        <dbReference type="SAM" id="MobiDB-lite"/>
    </source>
</evidence>
<dbReference type="EMBL" id="KZ824799">
    <property type="protein sequence ID" value="RAH80936.1"/>
    <property type="molecule type" value="Genomic_DNA"/>
</dbReference>
<feature type="compositionally biased region" description="Basic and acidic residues" evidence="1">
    <location>
        <begin position="81"/>
        <end position="94"/>
    </location>
</feature>
<feature type="compositionally biased region" description="Acidic residues" evidence="1">
    <location>
        <begin position="21"/>
        <end position="55"/>
    </location>
</feature>
<dbReference type="GeneID" id="37180879"/>
<gene>
    <name evidence="2" type="ORF">BO86DRAFT_456814</name>
</gene>
<keyword evidence="3" id="KW-1185">Reference proteome</keyword>
<organism evidence="2 3">
    <name type="scientific">Aspergillus japonicus CBS 114.51</name>
    <dbReference type="NCBI Taxonomy" id="1448312"/>
    <lineage>
        <taxon>Eukaryota</taxon>
        <taxon>Fungi</taxon>
        <taxon>Dikarya</taxon>
        <taxon>Ascomycota</taxon>
        <taxon>Pezizomycotina</taxon>
        <taxon>Eurotiomycetes</taxon>
        <taxon>Eurotiomycetidae</taxon>
        <taxon>Eurotiales</taxon>
        <taxon>Aspergillaceae</taxon>
        <taxon>Aspergillus</taxon>
        <taxon>Aspergillus subgen. Circumdati</taxon>
    </lineage>
</organism>
<dbReference type="Proteomes" id="UP000249497">
    <property type="component" value="Unassembled WGS sequence"/>
</dbReference>
<evidence type="ECO:0000313" key="2">
    <source>
        <dbReference type="EMBL" id="RAH80936.1"/>
    </source>
</evidence>
<proteinExistence type="predicted"/>
<protein>
    <submittedName>
        <fullName evidence="2">Uncharacterized protein</fullName>
    </submittedName>
</protein>
<sequence>MVSSDDWIYGFGKLSIRGEDPDKEEEEKEEEEKDEEAKDEEDEEDEDEDEEEDDNGKDACDRYLEEQDYEQRRTKKFHNSRGHEEFFFPDRDVSSDEDQDYPDSDDDDRDKDPDYCDGDEN</sequence>
<dbReference type="AlphaFoldDB" id="A0A8T8WYI4"/>
<reference evidence="2 3" key="1">
    <citation type="submission" date="2018-02" db="EMBL/GenBank/DDBJ databases">
        <title>The genomes of Aspergillus section Nigri reveals drivers in fungal speciation.</title>
        <authorList>
            <consortium name="DOE Joint Genome Institute"/>
            <person name="Vesth T.C."/>
            <person name="Nybo J."/>
            <person name="Theobald S."/>
            <person name="Brandl J."/>
            <person name="Frisvad J.C."/>
            <person name="Nielsen K.F."/>
            <person name="Lyhne E.K."/>
            <person name="Kogle M.E."/>
            <person name="Kuo A."/>
            <person name="Riley R."/>
            <person name="Clum A."/>
            <person name="Nolan M."/>
            <person name="Lipzen A."/>
            <person name="Salamov A."/>
            <person name="Henrissat B."/>
            <person name="Wiebenga A."/>
            <person name="De vries R.P."/>
            <person name="Grigoriev I.V."/>
            <person name="Mortensen U.H."/>
            <person name="Andersen M.R."/>
            <person name="Baker S.E."/>
        </authorList>
    </citation>
    <scope>NUCLEOTIDE SEQUENCE [LARGE SCALE GENOMIC DNA]</scope>
    <source>
        <strain evidence="2 3">CBS 114.51</strain>
    </source>
</reference>